<evidence type="ECO:0000313" key="1">
    <source>
        <dbReference type="EMBL" id="KAK4733720.1"/>
    </source>
</evidence>
<accession>A0AAV9M6M5</accession>
<organism evidence="1 2">
    <name type="scientific">Solanum pinnatisectum</name>
    <name type="common">tansyleaf nightshade</name>
    <dbReference type="NCBI Taxonomy" id="50273"/>
    <lineage>
        <taxon>Eukaryota</taxon>
        <taxon>Viridiplantae</taxon>
        <taxon>Streptophyta</taxon>
        <taxon>Embryophyta</taxon>
        <taxon>Tracheophyta</taxon>
        <taxon>Spermatophyta</taxon>
        <taxon>Magnoliopsida</taxon>
        <taxon>eudicotyledons</taxon>
        <taxon>Gunneridae</taxon>
        <taxon>Pentapetalae</taxon>
        <taxon>asterids</taxon>
        <taxon>lamiids</taxon>
        <taxon>Solanales</taxon>
        <taxon>Solanaceae</taxon>
        <taxon>Solanoideae</taxon>
        <taxon>Solaneae</taxon>
        <taxon>Solanum</taxon>
    </lineage>
</organism>
<protein>
    <recommendedName>
        <fullName evidence="3">Leucine-rich repeat domain, L domain-containing protein</fullName>
    </recommendedName>
</protein>
<name>A0AAV9M6M5_9SOLN</name>
<reference evidence="1 2" key="1">
    <citation type="submission" date="2023-10" db="EMBL/GenBank/DDBJ databases">
        <title>Genome-Wide Identification Analysis in wild type Solanum Pinnatisectum Reveals Some Genes Defensing Phytophthora Infestans.</title>
        <authorList>
            <person name="Sun C."/>
        </authorList>
    </citation>
    <scope>NUCLEOTIDE SEQUENCE [LARGE SCALE GENOMIC DNA]</scope>
    <source>
        <strain evidence="1">LQN</strain>
        <tissue evidence="1">Leaf</tissue>
    </source>
</reference>
<dbReference type="PANTHER" id="PTHR15140:SF33">
    <property type="entry name" value="LATE BLIGHT RESISTANCE PROTEIN HOMOLOG R1A-3 ISOFORM X1"/>
    <property type="match status" value="1"/>
</dbReference>
<dbReference type="SUPFAM" id="SSF52047">
    <property type="entry name" value="RNI-like"/>
    <property type="match status" value="1"/>
</dbReference>
<dbReference type="InterPro" id="IPR032675">
    <property type="entry name" value="LRR_dom_sf"/>
</dbReference>
<dbReference type="Proteomes" id="UP001311915">
    <property type="component" value="Unassembled WGS sequence"/>
</dbReference>
<dbReference type="EMBL" id="JAWPEI010000002">
    <property type="protein sequence ID" value="KAK4733720.1"/>
    <property type="molecule type" value="Genomic_DNA"/>
</dbReference>
<keyword evidence="2" id="KW-1185">Reference proteome</keyword>
<gene>
    <name evidence="1" type="ORF">R3W88_007981</name>
</gene>
<dbReference type="PANTHER" id="PTHR15140">
    <property type="entry name" value="TUBULIN-SPECIFIC CHAPERONE E"/>
    <property type="match status" value="1"/>
</dbReference>
<sequence length="158" mass="18141">MPPKICRLWNLQTFIVEGYMHLKLAKIIFPNPLSVSIDDAYSNIQTIYYLSPSCCTKEVILGIQNVKKLGIKGCYRNYGFLDNLYQLETLSLKGACPSTKALPGTLKKLKLKETYRSWSYLDIIAESPNLEVLKLMYKACSGNEWYPIIMGFTRFKFC</sequence>
<evidence type="ECO:0008006" key="3">
    <source>
        <dbReference type="Google" id="ProtNLM"/>
    </source>
</evidence>
<dbReference type="AlphaFoldDB" id="A0AAV9M6M5"/>
<proteinExistence type="predicted"/>
<dbReference type="Gene3D" id="3.80.10.10">
    <property type="entry name" value="Ribonuclease Inhibitor"/>
    <property type="match status" value="1"/>
</dbReference>
<evidence type="ECO:0000313" key="2">
    <source>
        <dbReference type="Proteomes" id="UP001311915"/>
    </source>
</evidence>
<comment type="caution">
    <text evidence="1">The sequence shown here is derived from an EMBL/GenBank/DDBJ whole genome shotgun (WGS) entry which is preliminary data.</text>
</comment>